<evidence type="ECO:0000313" key="12">
    <source>
        <dbReference type="Proteomes" id="UP000749559"/>
    </source>
</evidence>
<evidence type="ECO:0000256" key="10">
    <source>
        <dbReference type="RuleBase" id="RU000384"/>
    </source>
</evidence>
<dbReference type="Gene3D" id="3.10.20.70">
    <property type="entry name" value="Glutamine synthetase, N-terminal domain"/>
    <property type="match status" value="1"/>
</dbReference>
<dbReference type="InterPro" id="IPR014746">
    <property type="entry name" value="Gln_synth/guanido_kin_cat_dom"/>
</dbReference>
<dbReference type="Gene3D" id="3.30.590.10">
    <property type="entry name" value="Glutamine synthetase/guanido kinase, catalytic domain"/>
    <property type="match status" value="1"/>
</dbReference>
<dbReference type="SMART" id="SM01230">
    <property type="entry name" value="Gln-synt_C"/>
    <property type="match status" value="1"/>
</dbReference>
<dbReference type="Pfam" id="PF00120">
    <property type="entry name" value="Gln-synt_C"/>
    <property type="match status" value="1"/>
</dbReference>
<comment type="catalytic activity">
    <reaction evidence="8">
        <text>L-glutamate + NH4(+) + ATP = L-glutamine + ADP + phosphate + H(+)</text>
        <dbReference type="Rhea" id="RHEA:16169"/>
        <dbReference type="ChEBI" id="CHEBI:15378"/>
        <dbReference type="ChEBI" id="CHEBI:28938"/>
        <dbReference type="ChEBI" id="CHEBI:29985"/>
        <dbReference type="ChEBI" id="CHEBI:30616"/>
        <dbReference type="ChEBI" id="CHEBI:43474"/>
        <dbReference type="ChEBI" id="CHEBI:58359"/>
        <dbReference type="ChEBI" id="CHEBI:456216"/>
        <dbReference type="EC" id="6.3.1.2"/>
    </reaction>
</comment>
<dbReference type="PROSITE" id="PS51986">
    <property type="entry name" value="GS_BETA_GRASP"/>
    <property type="match status" value="1"/>
</dbReference>
<sequence>MSSATIKLGLGRSLLRFVAKRVDDGLLKTSFAAQQKDTEVQSKRGYAAHNSDAPYHKDVLERYMKNNPQPKDKSIATYIWIDGTGEELRSKAKIVEKEIERPEDCSVWNYDGSSCYQAEGQDSDIFLHPVSVFQDPFLNNNNRIVLCETYRSNGKPTESNKRKSCLEVMNKVKDVHPWFGIEQEYTLLDSDNHPYGWPKHGYPKPQGPYYCGVGTNRIFGRAIAEAHLFACLTAGVANTGTNAEVMPGQWEYQVGPVEGIDMGDQLWVSRYLLHRVAEDFGIIVTLDPKPEDGDWNGAGAHCNFSTDGMRAEGGIKYINDAIEKLAKRHIEHIKMYDPRGGKDNIRRLTGLHETSSPTTFSAGLANRGASVRIPRQVGVDKKGYLEDRRPSSNCDPYSVTEIMIRTCCLNE</sequence>
<evidence type="ECO:0000256" key="9">
    <source>
        <dbReference type="PROSITE-ProRule" id="PRU01330"/>
    </source>
</evidence>
<evidence type="ECO:0000256" key="2">
    <source>
        <dbReference type="ARBA" id="ARBA00009897"/>
    </source>
</evidence>
<organism evidence="11 12">
    <name type="scientific">Owenia fusiformis</name>
    <name type="common">Polychaete worm</name>
    <dbReference type="NCBI Taxonomy" id="6347"/>
    <lineage>
        <taxon>Eukaryota</taxon>
        <taxon>Metazoa</taxon>
        <taxon>Spiralia</taxon>
        <taxon>Lophotrochozoa</taxon>
        <taxon>Annelida</taxon>
        <taxon>Polychaeta</taxon>
        <taxon>Sedentaria</taxon>
        <taxon>Canalipalpata</taxon>
        <taxon>Sabellida</taxon>
        <taxon>Oweniida</taxon>
        <taxon>Oweniidae</taxon>
        <taxon>Owenia</taxon>
    </lineage>
</organism>
<evidence type="ECO:0000313" key="11">
    <source>
        <dbReference type="EMBL" id="CAH1794501.1"/>
    </source>
</evidence>
<dbReference type="PROSITE" id="PS51987">
    <property type="entry name" value="GS_CATALYTIC"/>
    <property type="match status" value="1"/>
</dbReference>
<keyword evidence="12" id="KW-1185">Reference proteome</keyword>
<dbReference type="GO" id="GO:0004356">
    <property type="term" value="F:glutamine synthetase activity"/>
    <property type="evidence" value="ECO:0007669"/>
    <property type="project" value="UniProtKB-EC"/>
</dbReference>
<comment type="caution">
    <text evidence="11">The sequence shown here is derived from an EMBL/GenBank/DDBJ whole genome shotgun (WGS) entry which is preliminary data.</text>
</comment>
<dbReference type="EC" id="6.3.1.2" evidence="3"/>
<dbReference type="EMBL" id="CAIIXF020000009">
    <property type="protein sequence ID" value="CAH1794501.1"/>
    <property type="molecule type" value="Genomic_DNA"/>
</dbReference>
<dbReference type="FunFam" id="3.10.20.70:FF:000004">
    <property type="entry name" value="Glutamine synthetase"/>
    <property type="match status" value="1"/>
</dbReference>
<dbReference type="GO" id="GO:0005737">
    <property type="term" value="C:cytoplasm"/>
    <property type="evidence" value="ECO:0007669"/>
    <property type="project" value="UniProtKB-SubCell"/>
</dbReference>
<accession>A0A8J1U693</accession>
<evidence type="ECO:0000256" key="4">
    <source>
        <dbReference type="ARBA" id="ARBA00022490"/>
    </source>
</evidence>
<dbReference type="InterPro" id="IPR008146">
    <property type="entry name" value="Gln_synth_cat_dom"/>
</dbReference>
<comment type="subcellular location">
    <subcellularLocation>
        <location evidence="1">Cytoplasm</location>
    </subcellularLocation>
</comment>
<dbReference type="FunFam" id="3.30.590.10:FF:000011">
    <property type="entry name" value="Glutamine synthetase"/>
    <property type="match status" value="1"/>
</dbReference>
<dbReference type="Proteomes" id="UP000749559">
    <property type="component" value="Unassembled WGS sequence"/>
</dbReference>
<dbReference type="PANTHER" id="PTHR20852:SF57">
    <property type="entry name" value="GLUTAMINE SYNTHETASE 2 CYTOPLASMIC"/>
    <property type="match status" value="1"/>
</dbReference>
<dbReference type="SUPFAM" id="SSF55931">
    <property type="entry name" value="Glutamine synthetase/guanido kinase"/>
    <property type="match status" value="1"/>
</dbReference>
<dbReference type="SUPFAM" id="SSF54368">
    <property type="entry name" value="Glutamine synthetase, N-terminal domain"/>
    <property type="match status" value="1"/>
</dbReference>
<proteinExistence type="inferred from homology"/>
<keyword evidence="4" id="KW-0963">Cytoplasm</keyword>
<protein>
    <recommendedName>
        <fullName evidence="3">glutamine synthetase</fullName>
        <ecNumber evidence="3">6.3.1.2</ecNumber>
    </recommendedName>
</protein>
<gene>
    <name evidence="11" type="ORF">OFUS_LOCUS19182</name>
</gene>
<comment type="similarity">
    <text evidence="2 9 10">Belongs to the glutamine synthetase family.</text>
</comment>
<dbReference type="GO" id="GO:0005524">
    <property type="term" value="F:ATP binding"/>
    <property type="evidence" value="ECO:0007669"/>
    <property type="project" value="UniProtKB-KW"/>
</dbReference>
<evidence type="ECO:0000256" key="3">
    <source>
        <dbReference type="ARBA" id="ARBA00012937"/>
    </source>
</evidence>
<evidence type="ECO:0000256" key="1">
    <source>
        <dbReference type="ARBA" id="ARBA00004496"/>
    </source>
</evidence>
<dbReference type="PANTHER" id="PTHR20852">
    <property type="entry name" value="GLUTAMINE SYNTHETASE"/>
    <property type="match status" value="1"/>
</dbReference>
<name>A0A8J1U693_OWEFU</name>
<evidence type="ECO:0000256" key="6">
    <source>
        <dbReference type="ARBA" id="ARBA00022741"/>
    </source>
</evidence>
<keyword evidence="5" id="KW-0436">Ligase</keyword>
<dbReference type="OrthoDB" id="1936100at2759"/>
<evidence type="ECO:0000256" key="7">
    <source>
        <dbReference type="ARBA" id="ARBA00022840"/>
    </source>
</evidence>
<dbReference type="InterPro" id="IPR027302">
    <property type="entry name" value="Gln_synth_N_conserv_site"/>
</dbReference>
<dbReference type="PROSITE" id="PS00180">
    <property type="entry name" value="GLNA_1"/>
    <property type="match status" value="1"/>
</dbReference>
<reference evidence="11" key="1">
    <citation type="submission" date="2022-03" db="EMBL/GenBank/DDBJ databases">
        <authorList>
            <person name="Martin C."/>
        </authorList>
    </citation>
    <scope>NUCLEOTIDE SEQUENCE</scope>
</reference>
<dbReference type="InterPro" id="IPR008147">
    <property type="entry name" value="Gln_synt_N"/>
</dbReference>
<evidence type="ECO:0000256" key="8">
    <source>
        <dbReference type="ARBA" id="ARBA00049436"/>
    </source>
</evidence>
<dbReference type="GO" id="GO:0006542">
    <property type="term" value="P:glutamine biosynthetic process"/>
    <property type="evidence" value="ECO:0007669"/>
    <property type="project" value="InterPro"/>
</dbReference>
<dbReference type="InterPro" id="IPR050292">
    <property type="entry name" value="Glutamine_Synthetase"/>
</dbReference>
<dbReference type="InterPro" id="IPR036651">
    <property type="entry name" value="Gln_synt_N_sf"/>
</dbReference>
<evidence type="ECO:0000256" key="5">
    <source>
        <dbReference type="ARBA" id="ARBA00022598"/>
    </source>
</evidence>
<keyword evidence="6" id="KW-0547">Nucleotide-binding</keyword>
<dbReference type="AlphaFoldDB" id="A0A8J1U693"/>
<keyword evidence="7" id="KW-0067">ATP-binding</keyword>